<keyword evidence="1" id="KW-1133">Transmembrane helix</keyword>
<feature type="transmembrane region" description="Helical" evidence="1">
    <location>
        <begin position="71"/>
        <end position="89"/>
    </location>
</feature>
<keyword evidence="1" id="KW-0472">Membrane</keyword>
<proteinExistence type="predicted"/>
<comment type="caution">
    <text evidence="2">The sequence shown here is derived from an EMBL/GenBank/DDBJ whole genome shotgun (WGS) entry which is preliminary data.</text>
</comment>
<keyword evidence="3" id="KW-1185">Reference proteome</keyword>
<keyword evidence="1" id="KW-0812">Transmembrane</keyword>
<evidence type="ECO:0000313" key="2">
    <source>
        <dbReference type="EMBL" id="NIA68989.1"/>
    </source>
</evidence>
<sequence length="98" mass="9845">MFGVISGIVLLAGSVGLMAAAVLHNQLDPNYATAMTIPLANIISLITALLSAVVSALASRGGRARAAAKRTMMTGFACAVVLALLLPLSNGGHLSSVQ</sequence>
<protein>
    <submittedName>
        <fullName evidence="2">Uncharacterized protein</fullName>
    </submittedName>
</protein>
<evidence type="ECO:0000313" key="3">
    <source>
        <dbReference type="Proteomes" id="UP000761264"/>
    </source>
</evidence>
<dbReference type="AlphaFoldDB" id="A0A967EW17"/>
<dbReference type="EMBL" id="JAAQPH010000006">
    <property type="protein sequence ID" value="NIA68989.1"/>
    <property type="molecule type" value="Genomic_DNA"/>
</dbReference>
<dbReference type="RefSeq" id="WP_167224106.1">
    <property type="nucleotide sequence ID" value="NZ_JAAQPH010000006.1"/>
</dbReference>
<accession>A0A967EW17</accession>
<name>A0A967EW17_9PROT</name>
<reference evidence="2" key="1">
    <citation type="submission" date="2020-03" db="EMBL/GenBank/DDBJ databases">
        <title>Genome of Pelagibius litoralis DSM 21314T.</title>
        <authorList>
            <person name="Wang G."/>
        </authorList>
    </citation>
    <scope>NUCLEOTIDE SEQUENCE</scope>
    <source>
        <strain evidence="2">DSM 21314</strain>
    </source>
</reference>
<feature type="transmembrane region" description="Helical" evidence="1">
    <location>
        <begin position="35"/>
        <end position="59"/>
    </location>
</feature>
<gene>
    <name evidence="2" type="ORF">HBA54_10325</name>
</gene>
<evidence type="ECO:0000256" key="1">
    <source>
        <dbReference type="SAM" id="Phobius"/>
    </source>
</evidence>
<dbReference type="Proteomes" id="UP000761264">
    <property type="component" value="Unassembled WGS sequence"/>
</dbReference>
<organism evidence="2 3">
    <name type="scientific">Pelagibius litoralis</name>
    <dbReference type="NCBI Taxonomy" id="374515"/>
    <lineage>
        <taxon>Bacteria</taxon>
        <taxon>Pseudomonadati</taxon>
        <taxon>Pseudomonadota</taxon>
        <taxon>Alphaproteobacteria</taxon>
        <taxon>Rhodospirillales</taxon>
        <taxon>Rhodovibrionaceae</taxon>
        <taxon>Pelagibius</taxon>
    </lineage>
</organism>